<keyword evidence="2" id="KW-0732">Signal</keyword>
<dbReference type="Pfam" id="PF01156">
    <property type="entry name" value="IU_nuc_hydro"/>
    <property type="match status" value="1"/>
</dbReference>
<evidence type="ECO:0000256" key="2">
    <source>
        <dbReference type="SAM" id="SignalP"/>
    </source>
</evidence>
<evidence type="ECO:0000259" key="3">
    <source>
        <dbReference type="Pfam" id="PF01156"/>
    </source>
</evidence>
<dbReference type="Gene3D" id="3.90.245.10">
    <property type="entry name" value="Ribonucleoside hydrolase-like"/>
    <property type="match status" value="1"/>
</dbReference>
<dbReference type="SUPFAM" id="SSF53590">
    <property type="entry name" value="Nucleoside hydrolase"/>
    <property type="match status" value="1"/>
</dbReference>
<name>A0A1X6NQQ7_PORUM</name>
<feature type="signal peptide" evidence="2">
    <location>
        <begin position="1"/>
        <end position="23"/>
    </location>
</feature>
<dbReference type="Proteomes" id="UP000218209">
    <property type="component" value="Unassembled WGS sequence"/>
</dbReference>
<dbReference type="InterPro" id="IPR001910">
    <property type="entry name" value="Inosine/uridine_hydrolase_dom"/>
</dbReference>
<evidence type="ECO:0000256" key="1">
    <source>
        <dbReference type="ARBA" id="ARBA00009176"/>
    </source>
</evidence>
<dbReference type="GO" id="GO:0016799">
    <property type="term" value="F:hydrolase activity, hydrolyzing N-glycosyl compounds"/>
    <property type="evidence" value="ECO:0007669"/>
    <property type="project" value="InterPro"/>
</dbReference>
<comment type="similarity">
    <text evidence="1">Belongs to the IUNH family.</text>
</comment>
<protein>
    <recommendedName>
        <fullName evidence="3">Inosine/uridine-preferring nucleoside hydrolase domain-containing protein</fullName>
    </recommendedName>
</protein>
<dbReference type="PANTHER" id="PTHR46692:SF1">
    <property type="entry name" value="NUCLEOSIDE HYDROLASE 3-RELATED"/>
    <property type="match status" value="1"/>
</dbReference>
<feature type="domain" description="Inosine/uridine-preferring nucleoside hydrolase" evidence="3">
    <location>
        <begin position="27"/>
        <end position="341"/>
    </location>
</feature>
<organism evidence="4 5">
    <name type="scientific">Porphyra umbilicalis</name>
    <name type="common">Purple laver</name>
    <name type="synonym">Red alga</name>
    <dbReference type="NCBI Taxonomy" id="2786"/>
    <lineage>
        <taxon>Eukaryota</taxon>
        <taxon>Rhodophyta</taxon>
        <taxon>Bangiophyceae</taxon>
        <taxon>Bangiales</taxon>
        <taxon>Bangiaceae</taxon>
        <taxon>Porphyra</taxon>
    </lineage>
</organism>
<sequence length="417" mass="44192">MAAIRRGARRLALALLAAADADAPALVLFTDGSNFDDIVTLVLVLKSTRLRLAAIYTAGNAWANPGSTVRNFYNLLYLHGVTDVPVLIGSHVALSDERDANGTGLGPRLRYRDTIPVGPDGFLYADTVWGAAHLLPQSFRAYDVEGTPDTDDQSIPALLAVLAGLPIGRRIEWLSVGTLTMVAKLFRPPYAAALAPLLPRIQSLTIMGGAVDVAGNLFSLPNNTVAEFNMYNDPLGAHVGMAAAAAAGIPVRLVPLDATSDAPIARALLAALRDAPATPEAQFVGVVMEKLRRTWFDPPSFFSTAYLWDPTAAIVLHAPWVVTNASVTQVKVVDDGPRGDLTGWTKRCDAAEVAAGECFPSVVVYDVNGGAVNKQVERLLQAPVNAAVRSLLCWAEMPGGPLVTPTDTNVVEQGRGE</sequence>
<evidence type="ECO:0000313" key="5">
    <source>
        <dbReference type="Proteomes" id="UP000218209"/>
    </source>
</evidence>
<dbReference type="OrthoDB" id="5783963at2759"/>
<reference evidence="4 5" key="1">
    <citation type="submission" date="2017-03" db="EMBL/GenBank/DDBJ databases">
        <title>WGS assembly of Porphyra umbilicalis.</title>
        <authorList>
            <person name="Brawley S.H."/>
            <person name="Blouin N.A."/>
            <person name="Ficko-Blean E."/>
            <person name="Wheeler G.L."/>
            <person name="Lohr M."/>
            <person name="Goodson H.V."/>
            <person name="Jenkins J.W."/>
            <person name="Blaby-Haas C.E."/>
            <person name="Helliwell K.E."/>
            <person name="Chan C."/>
            <person name="Marriage T."/>
            <person name="Bhattacharya D."/>
            <person name="Klein A.S."/>
            <person name="Badis Y."/>
            <person name="Brodie J."/>
            <person name="Cao Y."/>
            <person name="Collen J."/>
            <person name="Dittami S.M."/>
            <person name="Gachon C.M."/>
            <person name="Green B.R."/>
            <person name="Karpowicz S."/>
            <person name="Kim J.W."/>
            <person name="Kudahl U."/>
            <person name="Lin S."/>
            <person name="Michel G."/>
            <person name="Mittag M."/>
            <person name="Olson B.J."/>
            <person name="Pangilinan J."/>
            <person name="Peng Y."/>
            <person name="Qiu H."/>
            <person name="Shu S."/>
            <person name="Singer J.T."/>
            <person name="Smith A.G."/>
            <person name="Sprecher B.N."/>
            <person name="Wagner V."/>
            <person name="Wang W."/>
            <person name="Wang Z.-Y."/>
            <person name="Yan J."/>
            <person name="Yarish C."/>
            <person name="Zoeuner-Riek S."/>
            <person name="Zhuang Y."/>
            <person name="Zou Y."/>
            <person name="Lindquist E.A."/>
            <person name="Grimwood J."/>
            <person name="Barry K."/>
            <person name="Rokhsar D.S."/>
            <person name="Schmutz J."/>
            <person name="Stiller J.W."/>
            <person name="Grossman A.R."/>
            <person name="Prochnik S.E."/>
        </authorList>
    </citation>
    <scope>NUCLEOTIDE SEQUENCE [LARGE SCALE GENOMIC DNA]</scope>
    <source>
        <strain evidence="4">4086291</strain>
    </source>
</reference>
<proteinExistence type="inferred from homology"/>
<dbReference type="PANTHER" id="PTHR46692">
    <property type="entry name" value="INOSINE-URIDINE PREFERRING NUCLEOSIDE HYDROLASE FAMILY PROTEIN"/>
    <property type="match status" value="1"/>
</dbReference>
<feature type="chain" id="PRO_5012710683" description="Inosine/uridine-preferring nucleoside hydrolase domain-containing protein" evidence="2">
    <location>
        <begin position="24"/>
        <end position="417"/>
    </location>
</feature>
<dbReference type="EMBL" id="KV919186">
    <property type="protein sequence ID" value="OSX70959.1"/>
    <property type="molecule type" value="Genomic_DNA"/>
</dbReference>
<dbReference type="AlphaFoldDB" id="A0A1X6NQQ7"/>
<keyword evidence="5" id="KW-1185">Reference proteome</keyword>
<dbReference type="InterPro" id="IPR036452">
    <property type="entry name" value="Ribo_hydro-like"/>
</dbReference>
<accession>A0A1X6NQQ7</accession>
<gene>
    <name evidence="4" type="ORF">BU14_0625s0009</name>
</gene>
<evidence type="ECO:0000313" key="4">
    <source>
        <dbReference type="EMBL" id="OSX70959.1"/>
    </source>
</evidence>